<accession>A0A0F9BSW4</accession>
<name>A0A0F9BSW4_9ZZZZ</name>
<sequence length="305" mass="34677">PQIAQTMYQYNLQQANRQFQERQLTLREKEIDIQEKVFEEQIKMSQFQREDIGALRVDLIGLEKSMQSELIKLQKKQTATYDSEIAARLDDIRKGIELKTQQIESLIASAQTDTDRLFLAKEQAKIELIRSNISTIGMAHSMLKPEGFKMLETNWNKARDASPTGIADLTQVLADTIMQNEGANIFTQGELAFMQAEISALTNIYTNYTNGVLDERKQFSDAAHFNFPDKKAGKEARKTLTGESNPTASQIEEGLNHYSNARLGAFTWESAIGQFNNNLRFKMQNPQLVPTLTDDDKDKDKKKDA</sequence>
<organism evidence="2">
    <name type="scientific">marine sediment metagenome</name>
    <dbReference type="NCBI Taxonomy" id="412755"/>
    <lineage>
        <taxon>unclassified sequences</taxon>
        <taxon>metagenomes</taxon>
        <taxon>ecological metagenomes</taxon>
    </lineage>
</organism>
<gene>
    <name evidence="2" type="ORF">LCGC14_2753220</name>
</gene>
<evidence type="ECO:0000313" key="2">
    <source>
        <dbReference type="EMBL" id="KKK87441.1"/>
    </source>
</evidence>
<comment type="caution">
    <text evidence="2">The sequence shown here is derived from an EMBL/GenBank/DDBJ whole genome shotgun (WGS) entry which is preliminary data.</text>
</comment>
<feature type="non-terminal residue" evidence="2">
    <location>
        <position position="1"/>
    </location>
</feature>
<proteinExistence type="predicted"/>
<feature type="compositionally biased region" description="Basic and acidic residues" evidence="1">
    <location>
        <begin position="294"/>
        <end position="305"/>
    </location>
</feature>
<reference evidence="2" key="1">
    <citation type="journal article" date="2015" name="Nature">
        <title>Complex archaea that bridge the gap between prokaryotes and eukaryotes.</title>
        <authorList>
            <person name="Spang A."/>
            <person name="Saw J.H."/>
            <person name="Jorgensen S.L."/>
            <person name="Zaremba-Niedzwiedzka K."/>
            <person name="Martijn J."/>
            <person name="Lind A.E."/>
            <person name="van Eijk R."/>
            <person name="Schleper C."/>
            <person name="Guy L."/>
            <person name="Ettema T.J."/>
        </authorList>
    </citation>
    <scope>NUCLEOTIDE SEQUENCE</scope>
</reference>
<feature type="compositionally biased region" description="Polar residues" evidence="1">
    <location>
        <begin position="241"/>
        <end position="250"/>
    </location>
</feature>
<feature type="region of interest" description="Disordered" evidence="1">
    <location>
        <begin position="284"/>
        <end position="305"/>
    </location>
</feature>
<feature type="compositionally biased region" description="Basic and acidic residues" evidence="1">
    <location>
        <begin position="230"/>
        <end position="240"/>
    </location>
</feature>
<dbReference type="AlphaFoldDB" id="A0A0F9BSW4"/>
<feature type="region of interest" description="Disordered" evidence="1">
    <location>
        <begin position="230"/>
        <end position="250"/>
    </location>
</feature>
<evidence type="ECO:0000256" key="1">
    <source>
        <dbReference type="SAM" id="MobiDB-lite"/>
    </source>
</evidence>
<protein>
    <submittedName>
        <fullName evidence="2">Uncharacterized protein</fullName>
    </submittedName>
</protein>
<dbReference type="EMBL" id="LAZR01050401">
    <property type="protein sequence ID" value="KKK87441.1"/>
    <property type="molecule type" value="Genomic_DNA"/>
</dbReference>